<name>A0A6S6T2C0_9BACT</name>
<dbReference type="AlphaFoldDB" id="A0A6S6T2C0"/>
<evidence type="ECO:0000256" key="1">
    <source>
        <dbReference type="SAM" id="SignalP"/>
    </source>
</evidence>
<dbReference type="InterPro" id="IPR019861">
    <property type="entry name" value="PorP/SprF_Bacteroidetes"/>
</dbReference>
<organism evidence="2">
    <name type="scientific">uncultured Aureispira sp</name>
    <dbReference type="NCBI Taxonomy" id="1331704"/>
    <lineage>
        <taxon>Bacteria</taxon>
        <taxon>Pseudomonadati</taxon>
        <taxon>Bacteroidota</taxon>
        <taxon>Saprospiria</taxon>
        <taxon>Saprospirales</taxon>
        <taxon>Saprospiraceae</taxon>
        <taxon>Aureispira</taxon>
        <taxon>environmental samples</taxon>
    </lineage>
</organism>
<reference evidence="2" key="1">
    <citation type="submission" date="2020-01" db="EMBL/GenBank/DDBJ databases">
        <authorList>
            <person name="Meier V. D."/>
            <person name="Meier V D."/>
        </authorList>
    </citation>
    <scope>NUCLEOTIDE SEQUENCE</scope>
    <source>
        <strain evidence="2">HLG_WM_MAG_10</strain>
    </source>
</reference>
<sequence>MKYRLLIFLGLLLFCASVKAQDPVYSQFYAAPMQLNPALTGLVEAPVITMNYRNQWPNIPDAYSTYAVSVSQYASKINSSFGALVEADIAGGGIYATYRVGLFYAYDIRFSKKFYIRAGLEGSFVNSRLNWNKLVFLDQLDLTTGAVNINGNANPTNEAQGSASINYFDLGTGLLVNTPYFYAGVSVKHLTTPRESFLSTYQNGSDELPLRYTIHAGSEIRLTKGNKLGNQAFLSPNVLFVKQRNFHQLNIGTYARYGIFLGGIWFRHTFTNTDAVIFMLGIQKGVFKLGYSYDLTVSKLGGASGGAHEISLTLNFENKKRKHRNRYNDCLEIFR</sequence>
<dbReference type="EMBL" id="CACVAQ010000187">
    <property type="protein sequence ID" value="CAA6812464.1"/>
    <property type="molecule type" value="Genomic_DNA"/>
</dbReference>
<evidence type="ECO:0000313" key="2">
    <source>
        <dbReference type="EMBL" id="CAA6812464.1"/>
    </source>
</evidence>
<proteinExistence type="predicted"/>
<dbReference type="Pfam" id="PF11751">
    <property type="entry name" value="PorP_SprF"/>
    <property type="match status" value="1"/>
</dbReference>
<gene>
    <name evidence="2" type="ORF">HELGO_WM15165</name>
</gene>
<dbReference type="NCBIfam" id="TIGR03519">
    <property type="entry name" value="T9SS_PorP_fam"/>
    <property type="match status" value="1"/>
</dbReference>
<keyword evidence="1" id="KW-0732">Signal</keyword>
<feature type="signal peptide" evidence="1">
    <location>
        <begin position="1"/>
        <end position="20"/>
    </location>
</feature>
<feature type="chain" id="PRO_5028200363" evidence="1">
    <location>
        <begin position="21"/>
        <end position="335"/>
    </location>
</feature>
<protein>
    <submittedName>
        <fullName evidence="2">Membrane protein</fullName>
    </submittedName>
</protein>
<accession>A0A6S6T2C0</accession>